<evidence type="ECO:0000313" key="7">
    <source>
        <dbReference type="Proteomes" id="UP000829354"/>
    </source>
</evidence>
<organism evidence="6 7">
    <name type="scientific">Caenorhabditis briggsae</name>
    <dbReference type="NCBI Taxonomy" id="6238"/>
    <lineage>
        <taxon>Eukaryota</taxon>
        <taxon>Metazoa</taxon>
        <taxon>Ecdysozoa</taxon>
        <taxon>Nematoda</taxon>
        <taxon>Chromadorea</taxon>
        <taxon>Rhabditida</taxon>
        <taxon>Rhabditina</taxon>
        <taxon>Rhabditomorpha</taxon>
        <taxon>Rhabditoidea</taxon>
        <taxon>Rhabditidae</taxon>
        <taxon>Peloderinae</taxon>
        <taxon>Caenorhabditis</taxon>
    </lineage>
</organism>
<dbReference type="InterPro" id="IPR051630">
    <property type="entry name" value="Corepressor-Demethylase"/>
</dbReference>
<feature type="compositionally biased region" description="Polar residues" evidence="4">
    <location>
        <begin position="413"/>
        <end position="430"/>
    </location>
</feature>
<dbReference type="GO" id="GO:0005634">
    <property type="term" value="C:nucleus"/>
    <property type="evidence" value="ECO:0007669"/>
    <property type="project" value="UniProtKB-SubCell"/>
</dbReference>
<dbReference type="PANTHER" id="PTHR14017:SF14">
    <property type="entry name" value="JMJC DOMAIN-CONTAINING PROTEIN"/>
    <property type="match status" value="1"/>
</dbReference>
<evidence type="ECO:0000256" key="1">
    <source>
        <dbReference type="ARBA" id="ARBA00004123"/>
    </source>
</evidence>
<feature type="compositionally biased region" description="Basic and acidic residues" evidence="4">
    <location>
        <begin position="168"/>
        <end position="178"/>
    </location>
</feature>
<dbReference type="PANTHER" id="PTHR14017">
    <property type="entry name" value="LYSINE-SPECIFIC DEMETHYLASE"/>
    <property type="match status" value="1"/>
</dbReference>
<dbReference type="PROSITE" id="PS51184">
    <property type="entry name" value="JMJC"/>
    <property type="match status" value="1"/>
</dbReference>
<keyword evidence="2" id="KW-0539">Nucleus</keyword>
<evidence type="ECO:0000256" key="2">
    <source>
        <dbReference type="ARBA" id="ARBA00023242"/>
    </source>
</evidence>
<comment type="subcellular location">
    <subcellularLocation>
        <location evidence="1">Nucleus</location>
    </subcellularLocation>
</comment>
<keyword evidence="7" id="KW-1185">Reference proteome</keyword>
<comment type="similarity">
    <text evidence="3">Belongs to the UTX family.</text>
</comment>
<reference evidence="6 7" key="1">
    <citation type="submission" date="2022-04" db="EMBL/GenBank/DDBJ databases">
        <title>Chromosome-level reference genomes for two strains of Caenorhabditis briggsae: an improved platform for comparative genomics.</title>
        <authorList>
            <person name="Stevens L."/>
            <person name="Andersen E."/>
        </authorList>
    </citation>
    <scope>NUCLEOTIDE SEQUENCE [LARGE SCALE GENOMIC DNA]</scope>
    <source>
        <strain evidence="6">VX34</strain>
        <tissue evidence="6">Whole-organism</tissue>
    </source>
</reference>
<name>A0AAE9JPV1_CAEBR</name>
<dbReference type="SUPFAM" id="SSF51197">
    <property type="entry name" value="Clavaminate synthase-like"/>
    <property type="match status" value="1"/>
</dbReference>
<dbReference type="Proteomes" id="UP000829354">
    <property type="component" value="Chromosome X"/>
</dbReference>
<feature type="compositionally biased region" description="Acidic residues" evidence="4">
    <location>
        <begin position="203"/>
        <end position="229"/>
    </location>
</feature>
<dbReference type="Pfam" id="PF02373">
    <property type="entry name" value="JmjC"/>
    <property type="match status" value="1"/>
</dbReference>
<gene>
    <name evidence="6" type="ORF">L5515_017230</name>
</gene>
<dbReference type="SMART" id="SM00558">
    <property type="entry name" value="JmjC"/>
    <property type="match status" value="1"/>
</dbReference>
<feature type="region of interest" description="Disordered" evidence="4">
    <location>
        <begin position="199"/>
        <end position="232"/>
    </location>
</feature>
<feature type="region of interest" description="Disordered" evidence="4">
    <location>
        <begin position="413"/>
        <end position="445"/>
    </location>
</feature>
<evidence type="ECO:0000259" key="5">
    <source>
        <dbReference type="PROSITE" id="PS51184"/>
    </source>
</evidence>
<accession>A0AAE9JPV1</accession>
<dbReference type="EMBL" id="CP092625">
    <property type="protein sequence ID" value="UMM40710.1"/>
    <property type="molecule type" value="Genomic_DNA"/>
</dbReference>
<evidence type="ECO:0000256" key="4">
    <source>
        <dbReference type="SAM" id="MobiDB-lite"/>
    </source>
</evidence>
<dbReference type="InterPro" id="IPR003347">
    <property type="entry name" value="JmjC_dom"/>
</dbReference>
<evidence type="ECO:0000313" key="6">
    <source>
        <dbReference type="EMBL" id="UMM40710.1"/>
    </source>
</evidence>
<evidence type="ECO:0000256" key="3">
    <source>
        <dbReference type="ARBA" id="ARBA00034483"/>
    </source>
</evidence>
<sequence>MTITDLSSSNLMPLQLTEEEAKTVASKNLQALVQQSCSMQAEFKKFVEKTNKSNMSGKIQLLKRLFEVVAEITTAVEEGYESQGDLDNFWKTFNDYYGRDRIENINLKKPFEELERRMQKVTALLRKEEEPLMEKRNGFAPVCQDESSSSSQGVAPVPQKLARSSESAQREEYRKDEGFTFEMPENEDILSNFLQNGRTSKYEDEDDGRQVDEDEFSGSSDSESDDDMGPGDWINMLREIRSKEKLINLTLDSFKANLKHASIESHFIKAVRLSTRLCFRMAQLILDSKDLDAMAVQEMVKVVIKQLRESINVLAGNKARHTPIFANFTNVVRKNLDELWKVWKSVLCEMERREREKRTAPSAFNGVMDEQEVEMDDMDRFDDGMGGRIQVEGLDRCENEGPDVDIGFSDWLANTETNNHPSTSGSSQQKPRNKSSKPYSVKPTRINLKKVASNRTSNRKIPKRMEDSDANEVDYYLAMSLNLFEDPSDINSLPLEKRTLLRDLTEDARQFLDTECSQRDEVFSEDQHHEAMNKVFDKLTETVKDKLTPTVSCDEIKKELLKNGKKRDNKKAGEQWNLRKKVVPLLLTTMLKFELANQTGTEIVDMVMNFNLGAAFDIESFQPSTSPANQKFFMGKGMDEKYGGDAGVVLSINVIDGRKVKTADQIEEARAKMNKTMATVVSHFGEGCGLKTELFTGQNLKKVLGKRAVPVKTQLPQQVTSNFNPVSFMKMKKWKDVDSTDAKKTVERMRNTWRVKEQKDDLVLEDALEYQEERAEKGEKLMEKYLKGGMEKNVFWGEWRKQLIDSQNKFWEKHQKKGKEIGEEATSNFVTSLFITNLELDDESCPEQMAEIRKMWHFLQPRQQLMAHILGTVSGINAVQVYIKEAGARTPAHQENLCVASINWNIGPGECIWYMVPLAFAAKMEALLAKKQLYQYYDNWWPCEKDLKDHGISYQKIIQKKDDLVFVGVGSYHWVQAIGPCVNVSWNIAEKSVDQLLAMALYNDHTTMQSYSPDVPLESMVLDMLEKNIPTEDGQFDELTLALGARCLARCQLEFEFAKECNLVIKPRSQLRNWLDSVGVDDSNWEKFEKDLLVPICASRGTPPIRECTRKIQANAFVLETFEGVIEVRCLNCSKKLKDSVCFYNHSMQSLIEIYDRFRRRVLAGNH</sequence>
<dbReference type="Gene3D" id="2.60.120.650">
    <property type="entry name" value="Cupin"/>
    <property type="match status" value="1"/>
</dbReference>
<protein>
    <recommendedName>
        <fullName evidence="5">JmjC domain-containing protein</fullName>
    </recommendedName>
</protein>
<feature type="region of interest" description="Disordered" evidence="4">
    <location>
        <begin position="141"/>
        <end position="181"/>
    </location>
</feature>
<feature type="domain" description="JmjC" evidence="5">
    <location>
        <begin position="850"/>
        <end position="1005"/>
    </location>
</feature>
<proteinExistence type="inferred from homology"/>
<dbReference type="AlphaFoldDB" id="A0AAE9JPV1"/>